<reference evidence="3" key="1">
    <citation type="submission" date="2023-11" db="EMBL/GenBank/DDBJ databases">
        <title>Genome assemblies of two species of porcelain crab, Petrolisthes cinctipes and Petrolisthes manimaculis (Anomura: Porcellanidae).</title>
        <authorList>
            <person name="Angst P."/>
        </authorList>
    </citation>
    <scope>NUCLEOTIDE SEQUENCE</scope>
    <source>
        <strain evidence="3">PB745_02</strain>
        <tissue evidence="3">Gill</tissue>
    </source>
</reference>
<keyword evidence="5" id="KW-1185">Reference proteome</keyword>
<dbReference type="EMBL" id="JAWZYT010005075">
    <property type="protein sequence ID" value="KAK4291703.1"/>
    <property type="molecule type" value="Genomic_DNA"/>
</dbReference>
<keyword evidence="1" id="KW-0812">Transmembrane</keyword>
<dbReference type="SUPFAM" id="SSF52833">
    <property type="entry name" value="Thioredoxin-like"/>
    <property type="match status" value="5"/>
</dbReference>
<comment type="caution">
    <text evidence="3">The sequence shown here is derived from an EMBL/GenBank/DDBJ whole genome shotgun (WGS) entry which is preliminary data.</text>
</comment>
<dbReference type="Pfam" id="PF00085">
    <property type="entry name" value="Thioredoxin"/>
    <property type="match status" value="1"/>
</dbReference>
<dbReference type="PANTHER" id="PTHR19991:SF3">
    <property type="entry name" value="LETHAL (2) 01289, ISOFORM F"/>
    <property type="match status" value="1"/>
</dbReference>
<sequence length="884" mass="103093">MRVAGDIQAEEQVLEWLIEQRHEDTIENINRQMLYTLIDTQDYLGVYFFNEENEECPKVLRTLEKIDDEAAEYGIQMVKMNDRLMAKKYGFRNPPGLVYFRKAKHIKYDGDLFDEEDVLDWLTAPENMELNDAIEKVNRKMFERIRQTTDYLAVFFYSEEGCKQCQKVLMELENIDDEADANGIDFVKIDDGQLAKEVGVYALPAIIFYRKGSEDPIIYAGDMKNEENLLSWLLTEKDPTADFIEDMEGDALLRVIKDSDSIAVYFYDLAACGCEIQQEGEEKKKKKKKKAQTETAEETKNKDKNCETCLQILEELENIDDDTDRIGVSFVKTQDLKVAERYGVTHLPALLYFEHQVPTVYEGDLLAEEDVLQWLILQKTEDTIETVNRNMLEVMLEDTQYLAVFFYKPNCRACDTVLAELENIDDECDAYGIHMVKIQDAQLAKRYGIKTLPALIYFRNGNPLIFDDPILSRKNVLEWLMEEDNRELDTKIEEVNVPMLENILDRAVVMAVLFTNDINYAGQGVYDWLIDDENRKLDGNIEAVNGHMLDSILASNTYIASLFISDLSVESSVYEWLVDDDNRELQGTLEEVNRHMLNRLIECNPFVAAVFISEIKNGKLMLEWLSDEDNRELVDEIEHVNPAMLDQLVEQSTYLAALFYEDDCHECEQVLQELENIDDEVDMFGIDFVKINDPDAAQRFNILHTPALVYFRKKTPLVYDGDLLDEEKVFKWLTSQDVFEIKDEIEEVNRKMLEKLLDENDFVAVYFYEENAKCQEVLMELEKIDDETDNLDITFVKIRDVRYAKKYGIQKLPALVYFRRRFPSIYRGDLMVEEEVLDWLQKNRFKHPELNLFMYATGAITLAFIMYTLFLIFCFRGPAHQKTA</sequence>
<feature type="domain" description="Thioredoxin" evidence="2">
    <location>
        <begin position="137"/>
        <end position="232"/>
    </location>
</feature>
<evidence type="ECO:0000256" key="1">
    <source>
        <dbReference type="SAM" id="Phobius"/>
    </source>
</evidence>
<dbReference type="Proteomes" id="UP001292094">
    <property type="component" value="Unassembled WGS sequence"/>
</dbReference>
<evidence type="ECO:0000313" key="4">
    <source>
        <dbReference type="EMBL" id="KAK4297496.1"/>
    </source>
</evidence>
<dbReference type="Gene3D" id="3.40.30.10">
    <property type="entry name" value="Glutaredoxin"/>
    <property type="match status" value="6"/>
</dbReference>
<organism evidence="3 5">
    <name type="scientific">Petrolisthes manimaculis</name>
    <dbReference type="NCBI Taxonomy" id="1843537"/>
    <lineage>
        <taxon>Eukaryota</taxon>
        <taxon>Metazoa</taxon>
        <taxon>Ecdysozoa</taxon>
        <taxon>Arthropoda</taxon>
        <taxon>Crustacea</taxon>
        <taxon>Multicrustacea</taxon>
        <taxon>Malacostraca</taxon>
        <taxon>Eumalacostraca</taxon>
        <taxon>Eucarida</taxon>
        <taxon>Decapoda</taxon>
        <taxon>Pleocyemata</taxon>
        <taxon>Anomura</taxon>
        <taxon>Galatheoidea</taxon>
        <taxon>Porcellanidae</taxon>
        <taxon>Petrolisthes</taxon>
    </lineage>
</organism>
<dbReference type="EMBL" id="JAWZYT010003626">
    <property type="protein sequence ID" value="KAK4297496.1"/>
    <property type="molecule type" value="Genomic_DNA"/>
</dbReference>
<feature type="transmembrane region" description="Helical" evidence="1">
    <location>
        <begin position="852"/>
        <end position="875"/>
    </location>
</feature>
<evidence type="ECO:0000313" key="5">
    <source>
        <dbReference type="Proteomes" id="UP001292094"/>
    </source>
</evidence>
<proteinExistence type="predicted"/>
<dbReference type="PANTHER" id="PTHR19991">
    <property type="entry name" value="L 2 01289"/>
    <property type="match status" value="1"/>
</dbReference>
<protein>
    <recommendedName>
        <fullName evidence="2">Thioredoxin domain-containing protein</fullName>
    </recommendedName>
</protein>
<name>A0AAE1NKQ7_9EUCA</name>
<gene>
    <name evidence="4" type="ORF">Pmani_030094</name>
    <name evidence="3" type="ORF">Pmani_035490</name>
</gene>
<keyword evidence="1" id="KW-0472">Membrane</keyword>
<evidence type="ECO:0000259" key="2">
    <source>
        <dbReference type="Pfam" id="PF00085"/>
    </source>
</evidence>
<dbReference type="CDD" id="cd02961">
    <property type="entry name" value="PDI_a_family"/>
    <property type="match status" value="4"/>
</dbReference>
<accession>A0AAE1NKQ7</accession>
<dbReference type="InterPro" id="IPR013766">
    <property type="entry name" value="Thioredoxin_domain"/>
</dbReference>
<dbReference type="AlphaFoldDB" id="A0AAE1NKQ7"/>
<dbReference type="InterPro" id="IPR036249">
    <property type="entry name" value="Thioredoxin-like_sf"/>
</dbReference>
<keyword evidence="1" id="KW-1133">Transmembrane helix</keyword>
<evidence type="ECO:0000313" key="3">
    <source>
        <dbReference type="EMBL" id="KAK4291703.1"/>
    </source>
</evidence>